<dbReference type="CDD" id="cd14014">
    <property type="entry name" value="STKc_PknB_like"/>
    <property type="match status" value="1"/>
</dbReference>
<dbReference type="SUPFAM" id="SSF52172">
    <property type="entry name" value="CheY-like"/>
    <property type="match status" value="1"/>
</dbReference>
<evidence type="ECO:0000256" key="4">
    <source>
        <dbReference type="ARBA" id="ARBA00012438"/>
    </source>
</evidence>
<dbReference type="FunFam" id="3.30.565.10:FF:000010">
    <property type="entry name" value="Sensor histidine kinase RcsC"/>
    <property type="match status" value="1"/>
</dbReference>
<dbReference type="InterPro" id="IPR011009">
    <property type="entry name" value="Kinase-like_dom_sf"/>
</dbReference>
<evidence type="ECO:0000256" key="12">
    <source>
        <dbReference type="ARBA" id="ARBA00023012"/>
    </source>
</evidence>
<feature type="domain" description="Protein kinase" evidence="16">
    <location>
        <begin position="7"/>
        <end position="289"/>
    </location>
</feature>
<evidence type="ECO:0000313" key="19">
    <source>
        <dbReference type="EMBL" id="AFZ19629.1"/>
    </source>
</evidence>
<dbReference type="InterPro" id="IPR003594">
    <property type="entry name" value="HATPase_dom"/>
</dbReference>
<dbReference type="InterPro" id="IPR005467">
    <property type="entry name" value="His_kinase_dom"/>
</dbReference>
<evidence type="ECO:0000313" key="20">
    <source>
        <dbReference type="Proteomes" id="UP000010471"/>
    </source>
</evidence>
<dbReference type="Gene3D" id="3.40.50.2300">
    <property type="match status" value="1"/>
</dbReference>
<dbReference type="EC" id="2.7.13.3" evidence="4"/>
<evidence type="ECO:0000259" key="17">
    <source>
        <dbReference type="PROSITE" id="PS50109"/>
    </source>
</evidence>
<dbReference type="SUPFAM" id="SSF56112">
    <property type="entry name" value="Protein kinase-like (PK-like)"/>
    <property type="match status" value="1"/>
</dbReference>
<dbReference type="HOGENOM" id="CLU_000445_34_2_3"/>
<dbReference type="OrthoDB" id="573511at2"/>
<dbReference type="eggNOG" id="COG0745">
    <property type="taxonomic scope" value="Bacteria"/>
</dbReference>
<dbReference type="eggNOG" id="COG2205">
    <property type="taxonomic scope" value="Bacteria"/>
</dbReference>
<evidence type="ECO:0000256" key="11">
    <source>
        <dbReference type="ARBA" id="ARBA00022989"/>
    </source>
</evidence>
<keyword evidence="7" id="KW-0812">Transmembrane</keyword>
<dbReference type="Pfam" id="PF13191">
    <property type="entry name" value="AAA_16"/>
    <property type="match status" value="1"/>
</dbReference>
<dbReference type="InterPro" id="IPR003018">
    <property type="entry name" value="GAF"/>
</dbReference>
<dbReference type="Gene3D" id="3.40.50.300">
    <property type="entry name" value="P-loop containing nucleotide triphosphate hydrolases"/>
    <property type="match status" value="1"/>
</dbReference>
<reference evidence="19 20" key="1">
    <citation type="submission" date="2012-06" db="EMBL/GenBank/DDBJ databases">
        <title>Finished chromosome of genome of Microcoleus sp. PCC 7113.</title>
        <authorList>
            <consortium name="US DOE Joint Genome Institute"/>
            <person name="Gugger M."/>
            <person name="Coursin T."/>
            <person name="Rippka R."/>
            <person name="Tandeau De Marsac N."/>
            <person name="Huntemann M."/>
            <person name="Wei C.-L."/>
            <person name="Han J."/>
            <person name="Detter J.C."/>
            <person name="Han C."/>
            <person name="Tapia R."/>
            <person name="Chen A."/>
            <person name="Kyrpides N."/>
            <person name="Mavromatis K."/>
            <person name="Markowitz V."/>
            <person name="Szeto E."/>
            <person name="Ivanova N."/>
            <person name="Pagani I."/>
            <person name="Pati A."/>
            <person name="Goodwin L."/>
            <person name="Nordberg H.P."/>
            <person name="Cantor M.N."/>
            <person name="Hua S.X."/>
            <person name="Woyke T."/>
            <person name="Kerfeld C.A."/>
        </authorList>
    </citation>
    <scope>NUCLEOTIDE SEQUENCE [LARGE SCALE GENOMIC DNA]</scope>
    <source>
        <strain evidence="19 20">PCC 7113</strain>
    </source>
</reference>
<evidence type="ECO:0000256" key="1">
    <source>
        <dbReference type="ARBA" id="ARBA00000085"/>
    </source>
</evidence>
<dbReference type="RefSeq" id="WP_015183768.1">
    <property type="nucleotide sequence ID" value="NC_019738.1"/>
</dbReference>
<dbReference type="InterPro" id="IPR029016">
    <property type="entry name" value="GAF-like_dom_sf"/>
</dbReference>
<dbReference type="STRING" id="1173027.Mic7113_3921"/>
<dbReference type="GO" id="GO:0000155">
    <property type="term" value="F:phosphorelay sensor kinase activity"/>
    <property type="evidence" value="ECO:0007669"/>
    <property type="project" value="InterPro"/>
</dbReference>
<dbReference type="Gene3D" id="3.30.450.40">
    <property type="match status" value="1"/>
</dbReference>
<dbReference type="CDD" id="cd00082">
    <property type="entry name" value="HisKA"/>
    <property type="match status" value="1"/>
</dbReference>
<name>K9WIN9_9CYAN</name>
<keyword evidence="5 15" id="KW-0597">Phosphoprotein</keyword>
<keyword evidence="10" id="KW-0067">ATP-binding</keyword>
<dbReference type="Gene3D" id="3.30.200.20">
    <property type="entry name" value="Phosphorylase Kinase, domain 1"/>
    <property type="match status" value="1"/>
</dbReference>
<dbReference type="InterPro" id="IPR036890">
    <property type="entry name" value="HATPase_C_sf"/>
</dbReference>
<evidence type="ECO:0000256" key="2">
    <source>
        <dbReference type="ARBA" id="ARBA00004370"/>
    </source>
</evidence>
<evidence type="ECO:0000256" key="13">
    <source>
        <dbReference type="ARBA" id="ARBA00023136"/>
    </source>
</evidence>
<dbReference type="PROSITE" id="PS50110">
    <property type="entry name" value="RESPONSE_REGULATORY"/>
    <property type="match status" value="1"/>
</dbReference>
<dbReference type="SMART" id="SM00388">
    <property type="entry name" value="HisKA"/>
    <property type="match status" value="1"/>
</dbReference>
<dbReference type="InterPro" id="IPR003661">
    <property type="entry name" value="HisK_dim/P_dom"/>
</dbReference>
<feature type="modified residue" description="4-aspartylphosphate" evidence="15">
    <location>
        <position position="1846"/>
    </location>
</feature>
<dbReference type="SUPFAM" id="SSF55874">
    <property type="entry name" value="ATPase domain of HSP90 chaperone/DNA topoisomerase II/histidine kinase"/>
    <property type="match status" value="1"/>
</dbReference>
<dbReference type="PATRIC" id="fig|1173027.3.peg.4317"/>
<evidence type="ECO:0000256" key="5">
    <source>
        <dbReference type="ARBA" id="ARBA00022553"/>
    </source>
</evidence>
<dbReference type="InterPro" id="IPR011006">
    <property type="entry name" value="CheY-like_superfamily"/>
</dbReference>
<dbReference type="Pfam" id="PF00512">
    <property type="entry name" value="HisKA"/>
    <property type="match status" value="1"/>
</dbReference>
<dbReference type="Pfam" id="PF02518">
    <property type="entry name" value="HATPase_c"/>
    <property type="match status" value="1"/>
</dbReference>
<dbReference type="GO" id="GO:0016020">
    <property type="term" value="C:membrane"/>
    <property type="evidence" value="ECO:0007669"/>
    <property type="project" value="UniProtKB-SubCell"/>
</dbReference>
<dbReference type="SUPFAM" id="SSF52540">
    <property type="entry name" value="P-loop containing nucleoside triphosphate hydrolases"/>
    <property type="match status" value="1"/>
</dbReference>
<dbReference type="CDD" id="cd17546">
    <property type="entry name" value="REC_hyHK_CKI1_RcsC-like"/>
    <property type="match status" value="1"/>
</dbReference>
<keyword evidence="8" id="KW-0547">Nucleotide-binding</keyword>
<dbReference type="InterPro" id="IPR036097">
    <property type="entry name" value="HisK_dim/P_sf"/>
</dbReference>
<dbReference type="InterPro" id="IPR041664">
    <property type="entry name" value="AAA_16"/>
</dbReference>
<dbReference type="SUPFAM" id="SSF55781">
    <property type="entry name" value="GAF domain-like"/>
    <property type="match status" value="1"/>
</dbReference>
<dbReference type="PROSITE" id="PS50109">
    <property type="entry name" value="HIS_KIN"/>
    <property type="match status" value="1"/>
</dbReference>
<dbReference type="InterPro" id="IPR000719">
    <property type="entry name" value="Prot_kinase_dom"/>
</dbReference>
<dbReference type="Pfam" id="PF01590">
    <property type="entry name" value="GAF"/>
    <property type="match status" value="1"/>
</dbReference>
<keyword evidence="9" id="KW-0418">Kinase</keyword>
<comment type="similarity">
    <text evidence="3">In the N-terminal section; belongs to the phytochrome family.</text>
</comment>
<dbReference type="Gene3D" id="1.10.510.10">
    <property type="entry name" value="Transferase(Phosphotransferase) domain 1"/>
    <property type="match status" value="1"/>
</dbReference>
<evidence type="ECO:0000259" key="16">
    <source>
        <dbReference type="PROSITE" id="PS50011"/>
    </source>
</evidence>
<dbReference type="PROSITE" id="PS50011">
    <property type="entry name" value="PROTEIN_KINASE_DOM"/>
    <property type="match status" value="1"/>
</dbReference>
<dbReference type="eggNOG" id="COG3899">
    <property type="taxonomic scope" value="Bacteria"/>
</dbReference>
<dbReference type="Proteomes" id="UP000010471">
    <property type="component" value="Chromosome"/>
</dbReference>
<organism evidence="19 20">
    <name type="scientific">Allocoleopsis franciscana PCC 7113</name>
    <dbReference type="NCBI Taxonomy" id="1173027"/>
    <lineage>
        <taxon>Bacteria</taxon>
        <taxon>Bacillati</taxon>
        <taxon>Cyanobacteriota</taxon>
        <taxon>Cyanophyceae</taxon>
        <taxon>Coleofasciculales</taxon>
        <taxon>Coleofasciculaceae</taxon>
        <taxon>Allocoleopsis</taxon>
        <taxon>Allocoleopsis franciscana</taxon>
    </lineage>
</organism>
<dbReference type="PRINTS" id="PR00344">
    <property type="entry name" value="BCTRLSENSOR"/>
</dbReference>
<dbReference type="Pfam" id="PF00069">
    <property type="entry name" value="Pkinase"/>
    <property type="match status" value="1"/>
</dbReference>
<feature type="domain" description="Response regulatory" evidence="18">
    <location>
        <begin position="1797"/>
        <end position="1913"/>
    </location>
</feature>
<evidence type="ECO:0000256" key="14">
    <source>
        <dbReference type="ARBA" id="ARBA00074306"/>
    </source>
</evidence>
<keyword evidence="6" id="KW-0808">Transferase</keyword>
<evidence type="ECO:0000256" key="7">
    <source>
        <dbReference type="ARBA" id="ARBA00022692"/>
    </source>
</evidence>
<comment type="subcellular location">
    <subcellularLocation>
        <location evidence="2">Membrane</location>
    </subcellularLocation>
</comment>
<feature type="domain" description="Histidine kinase" evidence="17">
    <location>
        <begin position="1538"/>
        <end position="1771"/>
    </location>
</feature>
<dbReference type="SMART" id="SM00448">
    <property type="entry name" value="REC"/>
    <property type="match status" value="1"/>
</dbReference>
<dbReference type="CDD" id="cd16922">
    <property type="entry name" value="HATPase_EvgS-ArcB-TorS-like"/>
    <property type="match status" value="1"/>
</dbReference>
<dbReference type="Gene3D" id="1.10.287.130">
    <property type="match status" value="1"/>
</dbReference>
<keyword evidence="11" id="KW-1133">Transmembrane helix</keyword>
<dbReference type="GO" id="GO:0005524">
    <property type="term" value="F:ATP binding"/>
    <property type="evidence" value="ECO:0007669"/>
    <property type="project" value="UniProtKB-KW"/>
</dbReference>
<evidence type="ECO:0000256" key="15">
    <source>
        <dbReference type="PROSITE-ProRule" id="PRU00169"/>
    </source>
</evidence>
<dbReference type="Gene3D" id="3.30.565.10">
    <property type="entry name" value="Histidine kinase-like ATPase, C-terminal domain"/>
    <property type="match status" value="1"/>
</dbReference>
<dbReference type="EMBL" id="CP003630">
    <property type="protein sequence ID" value="AFZ19629.1"/>
    <property type="molecule type" value="Genomic_DNA"/>
</dbReference>
<proteinExistence type="inferred from homology"/>
<sequence>MITIPGYQIINQIYESANSIVYRGIREQDSNTVILKVLKQDYPTPQELTRYKQEYEITRNLNIDGVVKAYALEPYQRTLVIILEDFGASSLKQLFNGSVDAGHVLSLAKFLKLAIKIAEILGAIHSGNIIHKDINLANIVFNPETEIIKIIDFGISTQLTRENPTLKNPNVLEGTLAYMSPEQTGRMNRSLDYRTDFYSLGVTFYELLTGHLPFASSEALELVHCHIAKQPIPPHLLGGEEETGALVRSRGGEPCPKAVSDIVMKLMAKTAEERYQSAWGLKADLEECLFQLQANGTIADFPLGSKDISDKFQIPQKLYGRESEVKTLLTAFDRVSQGTTEMMLVAGYSGIGKSVLVAEVHKPITQKRGYFISGKFDQFQRNIPYSAVVSAFAGLVRQLLTESEAQLNLWREKLLAAFGSNGQVIIEVIPEVELIIGKQPPVPELSSTESQNRFNLVFQNLIRAFCAKEHPLVIFLDDLQWADSATLKLIELMMTDTDTQYLFLIGAYRNNEVNPTHPLMITLEGVRNLGATINFITLAPLDSKHISQLIADTLHSDASSVKPLAELVVHKTGGNPFFVYEFLKTLHAENLITFDLEYHGWQWNVSNIEAKGITDNVVELMIGKLKKLPPVTQQVLRLAACVGADFDLNTLSIISEKSTSEVCKDLTVAVQSGLILPTSELDEELLIQDYKFLHDRVQQAAYSLIDEKHKQEIHLKIGRLLLNKFEKYELEERIFDIVNHLNTGQSLLGDKWEKEQLARLNLIAGRKAKLSSAYQPALIYITNGIKLLPPNSWEEDYHQTFSYHLEKGEIEYLTASWDEALSTFDEALEHIDSLLDRCKVNEYKVTLYRMKNDLESSLYLGVQTLELLGINLKAFPEEDELIAEVNQANETIAARKIENFIDLPEMQDPEKLAAMVLLRECVPPSYFLGSRLLFILGIKMIELSLTYGNSPHSSVGYIYYSLTLAFVAQDFETAYKFGNLALRLNDDKYQMKRYEALILNMWGGFVSHYTEPLDRSKEHLMRGYYSGVANGAYQWAGYCAINFLFMCFWGTDSLKELSEEIDKIIPGLKKVDPNMVQYYYAIKATIYNLIEPVEDWSVLNESLWPNAKEIIKSCLEKNDLFTVFIEIACKLSLANWYSDSEKAIEYANSAEKYLLGATGIFINPAFHFHQCLALSVGYDYADGEKQAQYVEKIQSNLEKFKLWSKHCPSTYLHQRLLIEAELARITGNALEAQDLYDQAISSARENKFLQNEALASELAAKFWLGKGKEKIARVYMSEAHYGYQRWGAKRKMEDLEEKYPQLVAKSSGVRSITETPTATTRSTSTGTGVALDIATVMKASQAISGEIVLDKLLTALMRILIENAGAQCGYLILETEEKLRIEASGSVNSDNITVLQSIPIESDRRVSQTIINYVARTCESVVLNDATHEGNFTNDPYIKEHQPKSILCVPLINQGKLTSIVYLENNLTTGAFTPDRLEVLKVLSSSAAISIENARLYADLAESNRTLETKVEERTAELGVAKEKAEVANKAKSTFLANMSHELRTPLNAILGFSQLMTRSKTLPPEHIENVGIISRSGEHLLTLINNVLDLSKIEAGRTTLNETNFDLYRLLDDLEDMFRFKANDKGLQLICERASDVPQYMRTDETKLRQILINLLSNALKFTKQGGVSVRVGMNNSQSLKATGKESGISPKKLAITFEIEDTGAGMAAEELDTLFEAFVQTKTGKESQEGTGLGLPITRSFVQLMGGKITVRSSVGKGTLFKFDILVSPVDAASITTKQPTRQVIALEPNQPRYRILIADDKWSNRQLLIKLLNPLGFELREASNGKEAVEIWDEWEPHLIWMDMQMPVMDGYEATKQIKATIKGQATAVIALTATSLEEERAVVLSAGCDDFIRKPFREADIFDTMNKHIGVRYIYEDVRDVQSLTTINTNTSVDIQEILTPTALAALPFDLLTNLEEATIRSKMNQIDSLINEIRTLDAPLADALAILAEGFEYPKIASLIGQAKETLRS</sequence>
<evidence type="ECO:0000256" key="3">
    <source>
        <dbReference type="ARBA" id="ARBA00006402"/>
    </source>
</evidence>
<gene>
    <name evidence="19" type="ORF">Mic7113_3921</name>
</gene>
<dbReference type="InterPro" id="IPR027417">
    <property type="entry name" value="P-loop_NTPase"/>
</dbReference>
<evidence type="ECO:0000256" key="8">
    <source>
        <dbReference type="ARBA" id="ARBA00022741"/>
    </source>
</evidence>
<dbReference type="SUPFAM" id="SSF47384">
    <property type="entry name" value="Homodimeric domain of signal transducing histidine kinase"/>
    <property type="match status" value="1"/>
</dbReference>
<evidence type="ECO:0000256" key="6">
    <source>
        <dbReference type="ARBA" id="ARBA00022679"/>
    </source>
</evidence>
<evidence type="ECO:0000256" key="10">
    <source>
        <dbReference type="ARBA" id="ARBA00022840"/>
    </source>
</evidence>
<evidence type="ECO:0000256" key="9">
    <source>
        <dbReference type="ARBA" id="ARBA00022777"/>
    </source>
</evidence>
<dbReference type="PANTHER" id="PTHR43642:SF1">
    <property type="entry name" value="HYBRID SIGNAL TRANSDUCTION HISTIDINE KINASE G"/>
    <property type="match status" value="1"/>
</dbReference>
<dbReference type="PANTHER" id="PTHR43642">
    <property type="entry name" value="HYBRID SIGNAL TRANSDUCTION HISTIDINE KINASE G"/>
    <property type="match status" value="1"/>
</dbReference>
<dbReference type="KEGG" id="mic:Mic7113_3921"/>
<dbReference type="InterPro" id="IPR053159">
    <property type="entry name" value="Hybrid_Histidine_Kinase"/>
</dbReference>
<dbReference type="SMART" id="SM00387">
    <property type="entry name" value="HATPase_c"/>
    <property type="match status" value="1"/>
</dbReference>
<dbReference type="InterPro" id="IPR004358">
    <property type="entry name" value="Sig_transdc_His_kin-like_C"/>
</dbReference>
<dbReference type="InterPro" id="IPR001789">
    <property type="entry name" value="Sig_transdc_resp-reg_receiver"/>
</dbReference>
<comment type="catalytic activity">
    <reaction evidence="1">
        <text>ATP + protein L-histidine = ADP + protein N-phospho-L-histidine.</text>
        <dbReference type="EC" id="2.7.13.3"/>
    </reaction>
</comment>
<evidence type="ECO:0000259" key="18">
    <source>
        <dbReference type="PROSITE" id="PS50110"/>
    </source>
</evidence>
<accession>K9WIN9</accession>
<keyword evidence="20" id="KW-1185">Reference proteome</keyword>
<keyword evidence="12" id="KW-0902">Two-component regulatory system</keyword>
<dbReference type="Pfam" id="PF00072">
    <property type="entry name" value="Response_reg"/>
    <property type="match status" value="1"/>
</dbReference>
<dbReference type="eggNOG" id="COG0515">
    <property type="taxonomic scope" value="Bacteria"/>
</dbReference>
<keyword evidence="13" id="KW-0472">Membrane</keyword>
<dbReference type="SMART" id="SM00065">
    <property type="entry name" value="GAF"/>
    <property type="match status" value="1"/>
</dbReference>
<dbReference type="FunFam" id="1.10.287.130:FF:000004">
    <property type="entry name" value="Ethylene receptor 1"/>
    <property type="match status" value="1"/>
</dbReference>
<protein>
    <recommendedName>
        <fullName evidence="14">Circadian input-output histidine kinase CikA</fullName>
        <ecNumber evidence="4">2.7.13.3</ecNumber>
    </recommendedName>
</protein>